<keyword evidence="1" id="KW-1133">Transmembrane helix</keyword>
<organism evidence="2 3">
    <name type="scientific">Collimonas pratensis</name>
    <dbReference type="NCBI Taxonomy" id="279113"/>
    <lineage>
        <taxon>Bacteria</taxon>
        <taxon>Pseudomonadati</taxon>
        <taxon>Pseudomonadota</taxon>
        <taxon>Betaproteobacteria</taxon>
        <taxon>Burkholderiales</taxon>
        <taxon>Oxalobacteraceae</taxon>
        <taxon>Collimonas</taxon>
    </lineage>
</organism>
<keyword evidence="1" id="KW-0812">Transmembrane</keyword>
<reference evidence="2 3" key="1">
    <citation type="submission" date="2015-11" db="EMBL/GenBank/DDBJ databases">
        <title>Exploring the genomic traits of fungus-feeding bacterial genus Collimonas.</title>
        <authorList>
            <person name="Song C."/>
            <person name="Schmidt R."/>
            <person name="de Jager V."/>
            <person name="Krzyzanowska D."/>
            <person name="Jongedijk E."/>
            <person name="Cankar K."/>
            <person name="Beekwilder J."/>
            <person name="van Veen A."/>
            <person name="de Boer W."/>
            <person name="van Veen J.A."/>
            <person name="Garbeva P."/>
        </authorList>
    </citation>
    <scope>NUCLEOTIDE SEQUENCE [LARGE SCALE GENOMIC DNA]</scope>
    <source>
        <strain evidence="2 3">Ter291</strain>
    </source>
</reference>
<evidence type="ECO:0000256" key="1">
    <source>
        <dbReference type="SAM" id="Phobius"/>
    </source>
</evidence>
<dbReference type="Proteomes" id="UP000074914">
    <property type="component" value="Chromosome"/>
</dbReference>
<keyword evidence="3" id="KW-1185">Reference proteome</keyword>
<sequence>MTMTKYLTVLALLCYASTCLRLLCYRRGLANHRLHISVVAWLLIVATGTSTLEILLGHGHPSFGQAAIALTLCVLVHRAQGNVANIIRGMQ</sequence>
<feature type="transmembrane region" description="Helical" evidence="1">
    <location>
        <begin position="6"/>
        <end position="24"/>
    </location>
</feature>
<name>A0ABM5Z2Y6_9BURK</name>
<evidence type="ECO:0000313" key="2">
    <source>
        <dbReference type="EMBL" id="AMP13379.1"/>
    </source>
</evidence>
<evidence type="ECO:0008006" key="4">
    <source>
        <dbReference type="Google" id="ProtNLM"/>
    </source>
</evidence>
<dbReference type="EMBL" id="CP013236">
    <property type="protein sequence ID" value="AMP13379.1"/>
    <property type="molecule type" value="Genomic_DNA"/>
</dbReference>
<gene>
    <name evidence="2" type="ORF">CPter291_1102</name>
</gene>
<proteinExistence type="predicted"/>
<keyword evidence="1" id="KW-0472">Membrane</keyword>
<dbReference type="InterPro" id="IPR008473">
    <property type="entry name" value="Phage_holin_3_7"/>
</dbReference>
<protein>
    <recommendedName>
        <fullName evidence="4">Phage holin family protein</fullName>
    </recommendedName>
</protein>
<dbReference type="Pfam" id="PF05449">
    <property type="entry name" value="Phage_holin_3_7"/>
    <property type="match status" value="1"/>
</dbReference>
<evidence type="ECO:0000313" key="3">
    <source>
        <dbReference type="Proteomes" id="UP000074914"/>
    </source>
</evidence>
<accession>A0ABM5Z2Y6</accession>
<feature type="transmembrane region" description="Helical" evidence="1">
    <location>
        <begin position="36"/>
        <end position="56"/>
    </location>
</feature>